<reference evidence="8 9" key="1">
    <citation type="journal article" date="2024" name="Ann. Entomol. Soc. Am.">
        <title>Genomic analyses of the southern and eastern yellowjacket wasps (Hymenoptera: Vespidae) reveal evolutionary signatures of social life.</title>
        <authorList>
            <person name="Catto M.A."/>
            <person name="Caine P.B."/>
            <person name="Orr S.E."/>
            <person name="Hunt B.G."/>
            <person name="Goodisman M.A.D."/>
        </authorList>
    </citation>
    <scope>NUCLEOTIDE SEQUENCE [LARGE SCALE GENOMIC DNA]</scope>
    <source>
        <strain evidence="8">232</strain>
        <tissue evidence="8">Head and thorax</tissue>
    </source>
</reference>
<dbReference type="AlphaFoldDB" id="A0ABD2CTX9"/>
<dbReference type="Gene3D" id="2.170.140.10">
    <property type="entry name" value="Chitin binding domain"/>
    <property type="match status" value="9"/>
</dbReference>
<evidence type="ECO:0000259" key="7">
    <source>
        <dbReference type="PROSITE" id="PS50940"/>
    </source>
</evidence>
<feature type="domain" description="Chitin-binding type-2" evidence="7">
    <location>
        <begin position="343"/>
        <end position="402"/>
    </location>
</feature>
<feature type="domain" description="Chitin-binding type-2" evidence="7">
    <location>
        <begin position="155"/>
        <end position="218"/>
    </location>
</feature>
<feature type="domain" description="Chitin-binding type-2" evidence="7">
    <location>
        <begin position="19"/>
        <end position="77"/>
    </location>
</feature>
<feature type="domain" description="Chitin-binding type-2" evidence="7">
    <location>
        <begin position="87"/>
        <end position="147"/>
    </location>
</feature>
<feature type="domain" description="Chitin-binding type-2" evidence="7">
    <location>
        <begin position="674"/>
        <end position="742"/>
    </location>
</feature>
<evidence type="ECO:0000256" key="3">
    <source>
        <dbReference type="ARBA" id="ARBA00022737"/>
    </source>
</evidence>
<gene>
    <name evidence="8" type="ORF">V1477_003190</name>
</gene>
<dbReference type="InterPro" id="IPR002557">
    <property type="entry name" value="Chitin-bd_dom"/>
</dbReference>
<dbReference type="InterPro" id="IPR051940">
    <property type="entry name" value="Chitin_bind-dev_reg"/>
</dbReference>
<feature type="domain" description="Chitin-binding type-2" evidence="7">
    <location>
        <begin position="275"/>
        <end position="333"/>
    </location>
</feature>
<feature type="signal peptide" evidence="6">
    <location>
        <begin position="1"/>
        <end position="18"/>
    </location>
</feature>
<keyword evidence="3" id="KW-0677">Repeat</keyword>
<accession>A0ABD2CTX9</accession>
<organism evidence="8 9">
    <name type="scientific">Vespula maculifrons</name>
    <name type="common">Eastern yellow jacket</name>
    <name type="synonym">Wasp</name>
    <dbReference type="NCBI Taxonomy" id="7453"/>
    <lineage>
        <taxon>Eukaryota</taxon>
        <taxon>Metazoa</taxon>
        <taxon>Ecdysozoa</taxon>
        <taxon>Arthropoda</taxon>
        <taxon>Hexapoda</taxon>
        <taxon>Insecta</taxon>
        <taxon>Pterygota</taxon>
        <taxon>Neoptera</taxon>
        <taxon>Endopterygota</taxon>
        <taxon>Hymenoptera</taxon>
        <taxon>Apocrita</taxon>
        <taxon>Aculeata</taxon>
        <taxon>Vespoidea</taxon>
        <taxon>Vespidae</taxon>
        <taxon>Vespinae</taxon>
        <taxon>Vespula</taxon>
    </lineage>
</organism>
<keyword evidence="1" id="KW-0147">Chitin-binding</keyword>
<name>A0ABD2CTX9_VESMC</name>
<evidence type="ECO:0000256" key="6">
    <source>
        <dbReference type="SAM" id="SignalP"/>
    </source>
</evidence>
<evidence type="ECO:0000256" key="5">
    <source>
        <dbReference type="ARBA" id="ARBA00023180"/>
    </source>
</evidence>
<dbReference type="EMBL" id="JAYRBN010000031">
    <property type="protein sequence ID" value="KAL2748547.1"/>
    <property type="molecule type" value="Genomic_DNA"/>
</dbReference>
<keyword evidence="5" id="KW-0325">Glycoprotein</keyword>
<feature type="domain" description="Chitin-binding type-2" evidence="7">
    <location>
        <begin position="411"/>
        <end position="481"/>
    </location>
</feature>
<evidence type="ECO:0000256" key="2">
    <source>
        <dbReference type="ARBA" id="ARBA00022729"/>
    </source>
</evidence>
<dbReference type="Proteomes" id="UP001607303">
    <property type="component" value="Unassembled WGS sequence"/>
</dbReference>
<evidence type="ECO:0000313" key="9">
    <source>
        <dbReference type="Proteomes" id="UP001607303"/>
    </source>
</evidence>
<sequence>MIRECLATILAVAAVAHGAFNCPNKDGQYEDVKQCDKYYDCLDGVPTEKLCPDGLVFDPLNRKVNKCDHVFNVDCGDRLELQPPQPTKKCPRRNGFFAHPEPSVCNVFYNCIDGEAIEITCTTGLHFDEYSGTCVWPDSAGREGCGVVDKKLKDGFECPKESQLDSRGMAIDHPKFAHPDDCQKFYVCLNGVTPREQGCSDGTVYNEEQQRCDAPENVPGWYFEQVISKSVEINIIRINTGGGEKKGVMSYEYIRRRVPLIFMLLFLTLNKIEGQFRCPESKGFFPDLEQCDLYYSCVDGKPEEKLCKDGLVFRDDNPKKELCDIPANVPCGDRTLLQEPQSSKGCPRANGYFKHEDPTACDRFVNCIDGIPQIMPCPPGLIYEDKMSSCVWPADASRLCENVKRDVLDDGFVCPDGDVAGPLGRVLPHPTYPHPEDCAKFYICKNGVVPQKGQCDSGTVYNEESFRCTEPENRGLLQTEELSQKIYTVPIYYHTLLQNSREQFKSNNIIRTMSRSRSTIRLALLLAVLSSSVKATTLFGAPPCPDPYGVHAYAHPEDCNSFFLCTNGTLTLEHCENGLLFDGHGAVHNHCNYYWAVNCGHRKHDLTPLSSPGCEFQFGLYPDSDTCSTTYIKCVHGQPLQEHCDAGLAYDPKTHTCVWPDQLLPYCNPEAIVGFKCPHKVPARSAAAKFWPFPRFPVPGDCGRLITCVEGHPRLLTCGDGKLFDSVSLSCLEPEELPHCANS</sequence>
<evidence type="ECO:0000256" key="1">
    <source>
        <dbReference type="ARBA" id="ARBA00022669"/>
    </source>
</evidence>
<dbReference type="SUPFAM" id="SSF57625">
    <property type="entry name" value="Invertebrate chitin-binding proteins"/>
    <property type="match status" value="9"/>
</dbReference>
<feature type="domain" description="Chitin-binding type-2" evidence="7">
    <location>
        <begin position="611"/>
        <end position="669"/>
    </location>
</feature>
<feature type="domain" description="Chitin-binding type-2" evidence="7">
    <location>
        <begin position="541"/>
        <end position="601"/>
    </location>
</feature>
<dbReference type="SMART" id="SM00494">
    <property type="entry name" value="ChtBD2"/>
    <property type="match status" value="9"/>
</dbReference>
<dbReference type="PANTHER" id="PTHR23301:SF110">
    <property type="entry name" value="LD43683P-RELATED"/>
    <property type="match status" value="1"/>
</dbReference>
<proteinExistence type="predicted"/>
<evidence type="ECO:0000313" key="8">
    <source>
        <dbReference type="EMBL" id="KAL2748547.1"/>
    </source>
</evidence>
<feature type="chain" id="PRO_5044817672" evidence="6">
    <location>
        <begin position="19"/>
        <end position="743"/>
    </location>
</feature>
<keyword evidence="2 6" id="KW-0732">Signal</keyword>
<keyword evidence="9" id="KW-1185">Reference proteome</keyword>
<dbReference type="Pfam" id="PF01607">
    <property type="entry name" value="CBM_14"/>
    <property type="match status" value="9"/>
</dbReference>
<comment type="caution">
    <text evidence="8">The sequence shown here is derived from an EMBL/GenBank/DDBJ whole genome shotgun (WGS) entry which is preliminary data.</text>
</comment>
<keyword evidence="4" id="KW-1015">Disulfide bond</keyword>
<evidence type="ECO:0000256" key="4">
    <source>
        <dbReference type="ARBA" id="ARBA00023157"/>
    </source>
</evidence>
<dbReference type="PROSITE" id="PS50940">
    <property type="entry name" value="CHIT_BIND_II"/>
    <property type="match status" value="9"/>
</dbReference>
<protein>
    <submittedName>
        <fullName evidence="8">Protein obstructor-E-like</fullName>
    </submittedName>
</protein>
<dbReference type="GO" id="GO:0008061">
    <property type="term" value="F:chitin binding"/>
    <property type="evidence" value="ECO:0007669"/>
    <property type="project" value="UniProtKB-KW"/>
</dbReference>
<dbReference type="InterPro" id="IPR036508">
    <property type="entry name" value="Chitin-bd_dom_sf"/>
</dbReference>
<feature type="non-terminal residue" evidence="8">
    <location>
        <position position="743"/>
    </location>
</feature>
<dbReference type="PANTHER" id="PTHR23301">
    <property type="entry name" value="CHITIN BINDING PERITROPHIN-A"/>
    <property type="match status" value="1"/>
</dbReference>